<accession>A0ABV1NWY8</accession>
<dbReference type="RefSeq" id="WP_349804209.1">
    <property type="nucleotide sequence ID" value="NZ_JBEGDP010000005.1"/>
</dbReference>
<dbReference type="EC" id="3.4.19.13" evidence="9"/>
<feature type="signal peptide" evidence="10">
    <location>
        <begin position="1"/>
        <end position="30"/>
    </location>
</feature>
<keyword evidence="6 9" id="KW-0865">Zymogen</keyword>
<dbReference type="PRINTS" id="PR01210">
    <property type="entry name" value="GGTRANSPTASE"/>
</dbReference>
<sequence length="640" mass="66961">MRRPRPPRPSRLAAAVAALSCALVAAPALAAPDAPDTGSDVGPVGVVGPADAPAARAGVPPKQATAVGTGGAVTSVDPYATRVGMAVLKRGGNAVDAAVATAAALGVTEPYSAGIGGGGYFVHLDGRTGKVSTVDGRETAPLSIPRDAFLDPGTGEPYPFTPDLVTSGVSVGTPGTLATWERALERWGSVPLRRALGPAARLARTGFEVDQTFADQTEDNVERFSAFRSTRRLFLPGGEVPAVGSTFRNPDLADTYDLVGRRGPREFYRGDLAGDVVRAARRPPVTASTDLPVPRGHLQRRDLAAYRAVDRAPTRVDYRGYDVWGMAGSSSGGTTVGEALQVLERFPLPELDDVDVLRHYLEASALAFADRAEYVGDPAFVDVPRRRLLSEGFAASRACLIDPDRAATKPVAAGDLDTTGADCDTARTGAVAEDHENVETTHLTTADRWGDVVSYTLTIEQTGGSGIVVPGRGFLLNNELTDFSLEFDRTDPNRLQPGKRPRSSMAPTIITEQVGDGAGERTVPVLAIGSPGGSTIITTVLQSIVGYLDRSLPITEVVADPRGSQRNTPAVSAEPGFIDLYGAALEAYGHDLQPAGDAFTSQAEIGALTAIEFGPRRRLTAVAEPERRGGGSARVLDPTG</sequence>
<evidence type="ECO:0000256" key="7">
    <source>
        <dbReference type="ARBA" id="ARBA00023315"/>
    </source>
</evidence>
<dbReference type="NCBIfam" id="TIGR00066">
    <property type="entry name" value="g_glut_trans"/>
    <property type="match status" value="1"/>
</dbReference>
<comment type="similarity">
    <text evidence="3 9">Belongs to the gamma-glutamyltransferase family.</text>
</comment>
<evidence type="ECO:0000256" key="4">
    <source>
        <dbReference type="ARBA" id="ARBA00022679"/>
    </source>
</evidence>
<evidence type="ECO:0000313" key="12">
    <source>
        <dbReference type="Proteomes" id="UP001482520"/>
    </source>
</evidence>
<dbReference type="InterPro" id="IPR000101">
    <property type="entry name" value="GGT_peptidase"/>
</dbReference>
<dbReference type="InterPro" id="IPR043138">
    <property type="entry name" value="GGT_lsub"/>
</dbReference>
<dbReference type="EC" id="2.3.2.2" evidence="9"/>
<dbReference type="PANTHER" id="PTHR43199">
    <property type="entry name" value="GLUTATHIONE HYDROLASE"/>
    <property type="match status" value="1"/>
</dbReference>
<keyword evidence="4 9" id="KW-0808">Transferase</keyword>
<dbReference type="Pfam" id="PF01019">
    <property type="entry name" value="G_glu_transpept"/>
    <property type="match status" value="1"/>
</dbReference>
<dbReference type="InterPro" id="IPR029055">
    <property type="entry name" value="Ntn_hydrolases_N"/>
</dbReference>
<dbReference type="EMBL" id="JBEGDP010000005">
    <property type="protein sequence ID" value="MEQ7846995.1"/>
    <property type="molecule type" value="Genomic_DNA"/>
</dbReference>
<evidence type="ECO:0000256" key="10">
    <source>
        <dbReference type="SAM" id="SignalP"/>
    </source>
</evidence>
<dbReference type="SUPFAM" id="SSF56235">
    <property type="entry name" value="N-terminal nucleophile aminohydrolases (Ntn hydrolases)"/>
    <property type="match status" value="1"/>
</dbReference>
<keyword evidence="12" id="KW-1185">Reference proteome</keyword>
<dbReference type="InterPro" id="IPR043137">
    <property type="entry name" value="GGT_ssub_C"/>
</dbReference>
<dbReference type="Gene3D" id="3.60.20.40">
    <property type="match status" value="1"/>
</dbReference>
<comment type="catalytic activity">
    <reaction evidence="2 9">
        <text>glutathione + H2O = L-cysteinylglycine + L-glutamate</text>
        <dbReference type="Rhea" id="RHEA:28807"/>
        <dbReference type="ChEBI" id="CHEBI:15377"/>
        <dbReference type="ChEBI" id="CHEBI:29985"/>
        <dbReference type="ChEBI" id="CHEBI:57925"/>
        <dbReference type="ChEBI" id="CHEBI:61694"/>
        <dbReference type="EC" id="3.4.19.13"/>
    </reaction>
</comment>
<protein>
    <recommendedName>
        <fullName evidence="9">Glutathione hydrolase proenzyme</fullName>
        <ecNumber evidence="9">2.3.2.2</ecNumber>
        <ecNumber evidence="9">3.4.19.13</ecNumber>
    </recommendedName>
    <component>
        <recommendedName>
            <fullName evidence="9">Glutathione hydrolase large chain</fullName>
        </recommendedName>
    </component>
    <component>
        <recommendedName>
            <fullName evidence="9">Glutathione hydrolase small chain</fullName>
        </recommendedName>
    </component>
</protein>
<keyword evidence="9" id="KW-0317">Glutathione biosynthesis</keyword>
<dbReference type="PANTHER" id="PTHR43199:SF1">
    <property type="entry name" value="GLUTATHIONE HYDROLASE PROENZYME"/>
    <property type="match status" value="1"/>
</dbReference>
<keyword evidence="5 9" id="KW-0378">Hydrolase</keyword>
<evidence type="ECO:0000256" key="1">
    <source>
        <dbReference type="ARBA" id="ARBA00001049"/>
    </source>
</evidence>
<comment type="catalytic activity">
    <reaction evidence="8 9">
        <text>an N-terminal (5-L-glutamyl)-[peptide] + an alpha-amino acid = 5-L-glutamyl amino acid + an N-terminal L-alpha-aminoacyl-[peptide]</text>
        <dbReference type="Rhea" id="RHEA:23904"/>
        <dbReference type="Rhea" id="RHEA-COMP:9780"/>
        <dbReference type="Rhea" id="RHEA-COMP:9795"/>
        <dbReference type="ChEBI" id="CHEBI:77644"/>
        <dbReference type="ChEBI" id="CHEBI:78597"/>
        <dbReference type="ChEBI" id="CHEBI:78599"/>
        <dbReference type="ChEBI" id="CHEBI:78608"/>
        <dbReference type="EC" id="2.3.2.2"/>
    </reaction>
</comment>
<evidence type="ECO:0000256" key="3">
    <source>
        <dbReference type="ARBA" id="ARBA00009381"/>
    </source>
</evidence>
<evidence type="ECO:0000256" key="2">
    <source>
        <dbReference type="ARBA" id="ARBA00001089"/>
    </source>
</evidence>
<comment type="pathway">
    <text evidence="9">Sulfur metabolism; glutathione metabolism.</text>
</comment>
<dbReference type="GO" id="GO:0103068">
    <property type="term" value="F:leukotriene C4 gamma-glutamyl transferase activity"/>
    <property type="evidence" value="ECO:0007669"/>
    <property type="project" value="UniProtKB-EC"/>
</dbReference>
<dbReference type="Proteomes" id="UP001482520">
    <property type="component" value="Unassembled WGS sequence"/>
</dbReference>
<dbReference type="Gene3D" id="1.10.246.130">
    <property type="match status" value="1"/>
</dbReference>
<organism evidence="11 12">
    <name type="scientific">Nocardioides kribbensis</name>
    <dbReference type="NCBI Taxonomy" id="305517"/>
    <lineage>
        <taxon>Bacteria</taxon>
        <taxon>Bacillati</taxon>
        <taxon>Actinomycetota</taxon>
        <taxon>Actinomycetes</taxon>
        <taxon>Propionibacteriales</taxon>
        <taxon>Nocardioidaceae</taxon>
        <taxon>Nocardioides</taxon>
    </lineage>
</organism>
<comment type="caution">
    <text evidence="11">The sequence shown here is derived from an EMBL/GenBank/DDBJ whole genome shotgun (WGS) entry which is preliminary data.</text>
</comment>
<keyword evidence="10" id="KW-0732">Signal</keyword>
<evidence type="ECO:0000256" key="8">
    <source>
        <dbReference type="ARBA" id="ARBA00047417"/>
    </source>
</evidence>
<evidence type="ECO:0000256" key="6">
    <source>
        <dbReference type="ARBA" id="ARBA00023145"/>
    </source>
</evidence>
<feature type="chain" id="PRO_5045689041" description="Glutathione hydrolase proenzyme" evidence="10">
    <location>
        <begin position="31"/>
        <end position="640"/>
    </location>
</feature>
<reference evidence="11 12" key="1">
    <citation type="submission" date="2024-02" db="EMBL/GenBank/DDBJ databases">
        <title>Full genome sequence of Nocardioides kribbensis.</title>
        <authorList>
            <person name="Poletto B.L."/>
            <person name="Silva G."/>
            <person name="Galante D."/>
            <person name="Campos K.R."/>
            <person name="Santos M.B.N."/>
            <person name="Sacchi C.T."/>
        </authorList>
    </citation>
    <scope>NUCLEOTIDE SEQUENCE [LARGE SCALE GENOMIC DNA]</scope>
    <source>
        <strain evidence="11 12">O4R</strain>
    </source>
</reference>
<evidence type="ECO:0000256" key="9">
    <source>
        <dbReference type="RuleBase" id="RU368036"/>
    </source>
</evidence>
<gene>
    <name evidence="11" type="primary">ggt</name>
    <name evidence="11" type="ORF">V6R90_06860</name>
</gene>
<name>A0ABV1NWY8_9ACTN</name>
<dbReference type="InterPro" id="IPR051792">
    <property type="entry name" value="GGT_bact"/>
</dbReference>
<comment type="subunit">
    <text evidence="9">This enzyme consists of two polypeptide chains, which are synthesized in precursor form from a single polypeptide.</text>
</comment>
<evidence type="ECO:0000256" key="5">
    <source>
        <dbReference type="ARBA" id="ARBA00022801"/>
    </source>
</evidence>
<evidence type="ECO:0000313" key="11">
    <source>
        <dbReference type="EMBL" id="MEQ7846995.1"/>
    </source>
</evidence>
<comment type="PTM">
    <text evidence="9">Cleaved by autocatalysis into a large and a small subunit.</text>
</comment>
<comment type="catalytic activity">
    <reaction evidence="1 9">
        <text>an S-substituted glutathione + H2O = an S-substituted L-cysteinylglycine + L-glutamate</text>
        <dbReference type="Rhea" id="RHEA:59468"/>
        <dbReference type="ChEBI" id="CHEBI:15377"/>
        <dbReference type="ChEBI" id="CHEBI:29985"/>
        <dbReference type="ChEBI" id="CHEBI:90779"/>
        <dbReference type="ChEBI" id="CHEBI:143103"/>
        <dbReference type="EC" id="3.4.19.13"/>
    </reaction>
</comment>
<proteinExistence type="inferred from homology"/>
<keyword evidence="7 9" id="KW-0012">Acyltransferase</keyword>